<accession>A0AAV1VSM3</accession>
<evidence type="ECO:0000313" key="4">
    <source>
        <dbReference type="Proteomes" id="UP001497480"/>
    </source>
</evidence>
<feature type="compositionally biased region" description="Basic residues" evidence="1">
    <location>
        <begin position="66"/>
        <end position="79"/>
    </location>
</feature>
<feature type="region of interest" description="Disordered" evidence="1">
    <location>
        <begin position="66"/>
        <end position="94"/>
    </location>
</feature>
<keyword evidence="2" id="KW-1133">Transmembrane helix</keyword>
<dbReference type="PANTHER" id="PTHR33699:SF3">
    <property type="entry name" value="OS06G0347300 PROTEIN"/>
    <property type="match status" value="1"/>
</dbReference>
<evidence type="ECO:0008006" key="5">
    <source>
        <dbReference type="Google" id="ProtNLM"/>
    </source>
</evidence>
<keyword evidence="2" id="KW-0472">Membrane</keyword>
<proteinExistence type="predicted"/>
<evidence type="ECO:0000256" key="2">
    <source>
        <dbReference type="SAM" id="Phobius"/>
    </source>
</evidence>
<name>A0AAV1VSM3_LUPLU</name>
<comment type="caution">
    <text evidence="3">The sequence shown here is derived from an EMBL/GenBank/DDBJ whole genome shotgun (WGS) entry which is preliminary data.</text>
</comment>
<evidence type="ECO:0000256" key="1">
    <source>
        <dbReference type="SAM" id="MobiDB-lite"/>
    </source>
</evidence>
<keyword evidence="4" id="KW-1185">Reference proteome</keyword>
<reference evidence="3 4" key="1">
    <citation type="submission" date="2024-03" db="EMBL/GenBank/DDBJ databases">
        <authorList>
            <person name="Martinez-Hernandez J."/>
        </authorList>
    </citation>
    <scope>NUCLEOTIDE SEQUENCE [LARGE SCALE GENOMIC DNA]</scope>
</reference>
<dbReference type="EMBL" id="CAXHTB010000001">
    <property type="protein sequence ID" value="CAL0299989.1"/>
    <property type="molecule type" value="Genomic_DNA"/>
</dbReference>
<gene>
    <name evidence="3" type="ORF">LLUT_LOCUS1049</name>
</gene>
<feature type="region of interest" description="Disordered" evidence="1">
    <location>
        <begin position="125"/>
        <end position="147"/>
    </location>
</feature>
<keyword evidence="2" id="KW-0812">Transmembrane</keyword>
<feature type="transmembrane region" description="Helical" evidence="2">
    <location>
        <begin position="187"/>
        <end position="208"/>
    </location>
</feature>
<sequence length="211" mass="24598">MPQIKSQEWKKKSGQIPAFGNWDLANDMPITQYFDCPRQAGLLRYSNSSSAETETETDLYALHFHKPKPVHNNNKHKNQGTRNRERRCPVGGNGMVKEKEDMNVIITRKQVKVNDVVAEKPRKGIRVSKKPQVHQNDTVARSPPRKPVDEDLYKISPDLLRTTKRVGASSNFSFFSIIYIFKKTNRYLCIIHFYMLLCDSSFMFIYYFNFL</sequence>
<organism evidence="3 4">
    <name type="scientific">Lupinus luteus</name>
    <name type="common">European yellow lupine</name>
    <dbReference type="NCBI Taxonomy" id="3873"/>
    <lineage>
        <taxon>Eukaryota</taxon>
        <taxon>Viridiplantae</taxon>
        <taxon>Streptophyta</taxon>
        <taxon>Embryophyta</taxon>
        <taxon>Tracheophyta</taxon>
        <taxon>Spermatophyta</taxon>
        <taxon>Magnoliopsida</taxon>
        <taxon>eudicotyledons</taxon>
        <taxon>Gunneridae</taxon>
        <taxon>Pentapetalae</taxon>
        <taxon>rosids</taxon>
        <taxon>fabids</taxon>
        <taxon>Fabales</taxon>
        <taxon>Fabaceae</taxon>
        <taxon>Papilionoideae</taxon>
        <taxon>50 kb inversion clade</taxon>
        <taxon>genistoids sensu lato</taxon>
        <taxon>core genistoids</taxon>
        <taxon>Genisteae</taxon>
        <taxon>Lupinus</taxon>
    </lineage>
</organism>
<protein>
    <recommendedName>
        <fullName evidence="5">RIN4 pathogenic type III effector avirulence factor Avr cleavage site domain-containing protein</fullName>
    </recommendedName>
</protein>
<evidence type="ECO:0000313" key="3">
    <source>
        <dbReference type="EMBL" id="CAL0299989.1"/>
    </source>
</evidence>
<dbReference type="PANTHER" id="PTHR33699">
    <property type="entry name" value="EXPRESSED PROTEIN"/>
    <property type="match status" value="1"/>
</dbReference>
<dbReference type="Proteomes" id="UP001497480">
    <property type="component" value="Unassembled WGS sequence"/>
</dbReference>
<dbReference type="AlphaFoldDB" id="A0AAV1VSM3"/>